<dbReference type="InterPro" id="IPR036291">
    <property type="entry name" value="NAD(P)-bd_dom_sf"/>
</dbReference>
<dbReference type="VEuPathDB" id="TriTrypDB:LDHU3_35.6330"/>
<name>A0A504X4W5_LEIDO</name>
<dbReference type="SMART" id="SM00846">
    <property type="entry name" value="Gp_dh_N"/>
    <property type="match status" value="1"/>
</dbReference>
<dbReference type="VEuPathDB" id="TriTrypDB:LdBPK_354810.1"/>
<dbReference type="Proteomes" id="UP000318821">
    <property type="component" value="Unassembled WGS sequence"/>
</dbReference>
<proteinExistence type="predicted"/>
<dbReference type="InterPro" id="IPR020828">
    <property type="entry name" value="GlycerAld_3-P_DH_NAD(P)-bd"/>
</dbReference>
<reference evidence="4" key="1">
    <citation type="submission" date="2019-02" db="EMBL/GenBank/DDBJ databases">
        <title>FDA dAtabase for Regulatory Grade micrObial Sequences (FDA-ARGOS): Supporting development and validation of Infectious Disease Dx tests.</title>
        <authorList>
            <person name="Duncan R."/>
            <person name="Fisher C."/>
            <person name="Tallon L."/>
            <person name="Sadzewicz L."/>
            <person name="Sengamalay N."/>
            <person name="Ott S."/>
            <person name="Godinez A."/>
            <person name="Nagaraj S."/>
            <person name="Vavikolanu K."/>
            <person name="Vyas G."/>
            <person name="Nadendla S."/>
            <person name="Aluvathingal J."/>
            <person name="Sichtig H."/>
        </authorList>
    </citation>
    <scope>NUCLEOTIDE SEQUENCE [LARGE SCALE GENOMIC DNA]</scope>
    <source>
        <strain evidence="4">FDAARGOS_360</strain>
    </source>
</reference>
<feature type="region of interest" description="Disordered" evidence="1">
    <location>
        <begin position="1"/>
        <end position="22"/>
    </location>
</feature>
<dbReference type="Pfam" id="PF00044">
    <property type="entry name" value="Gp_dh_N"/>
    <property type="match status" value="1"/>
</dbReference>
<dbReference type="EMBL" id="RHLD01000047">
    <property type="protein sequence ID" value="TPP44151.1"/>
    <property type="molecule type" value="Genomic_DNA"/>
</dbReference>
<organism evidence="3 4">
    <name type="scientific">Leishmania donovani</name>
    <dbReference type="NCBI Taxonomy" id="5661"/>
    <lineage>
        <taxon>Eukaryota</taxon>
        <taxon>Discoba</taxon>
        <taxon>Euglenozoa</taxon>
        <taxon>Kinetoplastea</taxon>
        <taxon>Metakinetoplastina</taxon>
        <taxon>Trypanosomatida</taxon>
        <taxon>Trypanosomatidae</taxon>
        <taxon>Leishmaniinae</taxon>
        <taxon>Leishmania</taxon>
    </lineage>
</organism>
<feature type="compositionally biased region" description="Basic and acidic residues" evidence="1">
    <location>
        <begin position="57"/>
        <end position="77"/>
    </location>
</feature>
<evidence type="ECO:0000256" key="1">
    <source>
        <dbReference type="SAM" id="MobiDB-lite"/>
    </source>
</evidence>
<evidence type="ECO:0000313" key="3">
    <source>
        <dbReference type="EMBL" id="TPP44151.1"/>
    </source>
</evidence>
<evidence type="ECO:0000259" key="2">
    <source>
        <dbReference type="SMART" id="SM00846"/>
    </source>
</evidence>
<feature type="region of interest" description="Disordered" evidence="1">
    <location>
        <begin position="57"/>
        <end position="84"/>
    </location>
</feature>
<accession>A0A504X4W5</accession>
<dbReference type="SUPFAM" id="SSF51735">
    <property type="entry name" value="NAD(P)-binding Rossmann-fold domains"/>
    <property type="match status" value="1"/>
</dbReference>
<feature type="domain" description="Glyceraldehyde 3-phosphate dehydrogenase NAD(P) binding" evidence="2">
    <location>
        <begin position="86"/>
        <end position="202"/>
    </location>
</feature>
<dbReference type="GO" id="GO:0051287">
    <property type="term" value="F:NAD binding"/>
    <property type="evidence" value="ECO:0007669"/>
    <property type="project" value="InterPro"/>
</dbReference>
<dbReference type="VEuPathDB" id="TriTrypDB:LdCL_350053100"/>
<dbReference type="Gene3D" id="3.40.50.720">
    <property type="entry name" value="NAD(P)-binding Rossmann-like Domain"/>
    <property type="match status" value="1"/>
</dbReference>
<comment type="caution">
    <text evidence="3">The sequence shown here is derived from an EMBL/GenBank/DDBJ whole genome shotgun (WGS) entry which is preliminary data.</text>
</comment>
<gene>
    <name evidence="3" type="ORF">CGC20_15965</name>
</gene>
<sequence>MESRCRSSSSRRKPRNFEQADRGRVLLELSNGNVAAQYVLESAGALATRRTQLRESEAALKQRTVEDAKASRRKQESMQRGPLQLTRPDPLFTVTAVVDASVCAAYIAYVIEQEYPHRNPTGPPIRVTDKQKDQIVLNDIHAIHVSAAQDPQSSTWKKYGVQYVLECTGLYTTRSRSWVTADTNTVMASSDLERLAASLPVCAVGAPIGAVVAPVLDALAKVLEIEQVSYTALYGPQPQHPIGAKSDDSRDWRQVRLQPFASCAMASSRDNGAETRLRARRGGLEAAFKVCIANGPMISVDCIGSSSVILDAASLSSSTEGKVHRMVLWVDVACYYAALLLSLVKQAHSIHAPPSS</sequence>
<protein>
    <submittedName>
        <fullName evidence="3">Glyceraldehyde 3-phosphate dehydrogenase, NAD binding domain family protein</fullName>
    </submittedName>
</protein>
<dbReference type="AlphaFoldDB" id="A0A504X4W5"/>
<evidence type="ECO:0000313" key="4">
    <source>
        <dbReference type="Proteomes" id="UP000318821"/>
    </source>
</evidence>